<name>A0A5D0MG82_9BACT</name>
<dbReference type="EMBL" id="VSIX01000134">
    <property type="protein sequence ID" value="TYB30460.1"/>
    <property type="molecule type" value="Genomic_DNA"/>
</dbReference>
<sequence length="77" mass="9212">MITIKCAKCKNKIIKYHKVGRGKTIRVYYDRIHKDYSKSDKNKLICDYCGNIIGYKKEKYIKMRDIAFTYSGHKKKK</sequence>
<dbReference type="Proteomes" id="UP000324143">
    <property type="component" value="Unassembled WGS sequence"/>
</dbReference>
<evidence type="ECO:0000313" key="1">
    <source>
        <dbReference type="EMBL" id="TYB30460.1"/>
    </source>
</evidence>
<evidence type="ECO:0000313" key="2">
    <source>
        <dbReference type="Proteomes" id="UP000324143"/>
    </source>
</evidence>
<keyword evidence="2" id="KW-1185">Reference proteome</keyword>
<accession>A0A5D0MG82</accession>
<comment type="caution">
    <text evidence="1">The sequence shown here is derived from an EMBL/GenBank/DDBJ whole genome shotgun (WGS) entry which is preliminary data.</text>
</comment>
<dbReference type="AlphaFoldDB" id="A0A5D0MG82"/>
<proteinExistence type="predicted"/>
<reference evidence="1" key="1">
    <citation type="submission" date="2019-08" db="EMBL/GenBank/DDBJ databases">
        <title>Genomic characterization of a novel candidate phylum (ARYD3) from a high temperature, high salinity tertiary oil reservoir in north central Oklahoma, USA.</title>
        <authorList>
            <person name="Youssef N.H."/>
            <person name="Yadav A."/>
            <person name="Elshahed M.S."/>
        </authorList>
    </citation>
    <scope>NUCLEOTIDE SEQUENCE [LARGE SCALE GENOMIC DNA]</scope>
    <source>
        <strain evidence="1">ARYD3</strain>
    </source>
</reference>
<gene>
    <name evidence="1" type="ORF">FXF47_09050</name>
</gene>
<organism evidence="1 2">
    <name type="scientific">Candidatus Mcinerneyibacterium aminivorans</name>
    <dbReference type="NCBI Taxonomy" id="2703815"/>
    <lineage>
        <taxon>Bacteria</taxon>
        <taxon>Candidatus Macinerneyibacteriota</taxon>
        <taxon>Candidatus Mcinerneyibacteria</taxon>
        <taxon>Candidatus Mcinerneyibacteriales</taxon>
        <taxon>Candidatus Mcinerneyibacteriaceae</taxon>
        <taxon>Candidatus Mcinerneyibacterium</taxon>
    </lineage>
</organism>
<protein>
    <submittedName>
        <fullName evidence="1">Uncharacterized protein</fullName>
    </submittedName>
</protein>